<keyword evidence="5" id="KW-1185">Reference proteome</keyword>
<protein>
    <recommendedName>
        <fullName evidence="3">Isopenicillin N synthase-like Fe(2+) 2OG dioxygenase domain-containing protein</fullName>
    </recommendedName>
</protein>
<dbReference type="AlphaFoldDB" id="A0AAD8I547"/>
<keyword evidence="1" id="KW-0479">Metal-binding</keyword>
<dbReference type="InterPro" id="IPR027443">
    <property type="entry name" value="IPNS-like_sf"/>
</dbReference>
<evidence type="ECO:0000256" key="2">
    <source>
        <dbReference type="ARBA" id="ARBA00023004"/>
    </source>
</evidence>
<keyword evidence="2" id="KW-0408">Iron</keyword>
<dbReference type="PANTHER" id="PTHR47991">
    <property type="entry name" value="OXOGLUTARATE/IRON-DEPENDENT DIOXYGENASE"/>
    <property type="match status" value="1"/>
</dbReference>
<evidence type="ECO:0000259" key="3">
    <source>
        <dbReference type="Pfam" id="PF03171"/>
    </source>
</evidence>
<evidence type="ECO:0000256" key="1">
    <source>
        <dbReference type="ARBA" id="ARBA00022723"/>
    </source>
</evidence>
<dbReference type="GO" id="GO:0046872">
    <property type="term" value="F:metal ion binding"/>
    <property type="evidence" value="ECO:0007669"/>
    <property type="project" value="UniProtKB-KW"/>
</dbReference>
<sequence>MILAMKTRLEPKQAESHYVPEVCKKAEAKWDEATKKLGDVLLGLLSEGFGLKREALALKLCMEAGIMTGNYYPYCPYLDLTAGLNPVIFTLLMSNQIPGLQVKVEGHEYWANLVAHPGALVLNVGDILQMISNGKYKSVEHRVLTNSYEESGIPVADSFNPSNVADTYELLPEIDEMARYHDFEELGAKGLIKNCSTD</sequence>
<dbReference type="Pfam" id="PF03171">
    <property type="entry name" value="2OG-FeII_Oxy"/>
    <property type="match status" value="1"/>
</dbReference>
<feature type="domain" description="Isopenicillin N synthase-like Fe(2+) 2OG dioxygenase" evidence="3">
    <location>
        <begin position="67"/>
        <end position="147"/>
    </location>
</feature>
<proteinExistence type="predicted"/>
<evidence type="ECO:0000313" key="4">
    <source>
        <dbReference type="EMBL" id="KAK1378043.1"/>
    </source>
</evidence>
<evidence type="ECO:0000313" key="5">
    <source>
        <dbReference type="Proteomes" id="UP001237642"/>
    </source>
</evidence>
<reference evidence="4" key="1">
    <citation type="submission" date="2023-02" db="EMBL/GenBank/DDBJ databases">
        <title>Genome of toxic invasive species Heracleum sosnowskyi carries increased number of genes despite the absence of recent whole-genome duplications.</title>
        <authorList>
            <person name="Schelkunov M."/>
            <person name="Shtratnikova V."/>
            <person name="Makarenko M."/>
            <person name="Klepikova A."/>
            <person name="Omelchenko D."/>
            <person name="Novikova G."/>
            <person name="Obukhova E."/>
            <person name="Bogdanov V."/>
            <person name="Penin A."/>
            <person name="Logacheva M."/>
        </authorList>
    </citation>
    <scope>NUCLEOTIDE SEQUENCE</scope>
    <source>
        <strain evidence="4">Hsosn_3</strain>
        <tissue evidence="4">Leaf</tissue>
    </source>
</reference>
<reference evidence="4" key="2">
    <citation type="submission" date="2023-05" db="EMBL/GenBank/DDBJ databases">
        <authorList>
            <person name="Schelkunov M.I."/>
        </authorList>
    </citation>
    <scope>NUCLEOTIDE SEQUENCE</scope>
    <source>
        <strain evidence="4">Hsosn_3</strain>
        <tissue evidence="4">Leaf</tissue>
    </source>
</reference>
<comment type="caution">
    <text evidence="4">The sequence shown here is derived from an EMBL/GenBank/DDBJ whole genome shotgun (WGS) entry which is preliminary data.</text>
</comment>
<dbReference type="EMBL" id="JAUIZM010000006">
    <property type="protein sequence ID" value="KAK1378043.1"/>
    <property type="molecule type" value="Genomic_DNA"/>
</dbReference>
<name>A0AAD8I547_9APIA</name>
<organism evidence="4 5">
    <name type="scientific">Heracleum sosnowskyi</name>
    <dbReference type="NCBI Taxonomy" id="360622"/>
    <lineage>
        <taxon>Eukaryota</taxon>
        <taxon>Viridiplantae</taxon>
        <taxon>Streptophyta</taxon>
        <taxon>Embryophyta</taxon>
        <taxon>Tracheophyta</taxon>
        <taxon>Spermatophyta</taxon>
        <taxon>Magnoliopsida</taxon>
        <taxon>eudicotyledons</taxon>
        <taxon>Gunneridae</taxon>
        <taxon>Pentapetalae</taxon>
        <taxon>asterids</taxon>
        <taxon>campanulids</taxon>
        <taxon>Apiales</taxon>
        <taxon>Apiaceae</taxon>
        <taxon>Apioideae</taxon>
        <taxon>apioid superclade</taxon>
        <taxon>Tordylieae</taxon>
        <taxon>Tordyliinae</taxon>
        <taxon>Heracleum</taxon>
    </lineage>
</organism>
<gene>
    <name evidence="4" type="ORF">POM88_024787</name>
</gene>
<dbReference type="Gene3D" id="2.60.120.330">
    <property type="entry name" value="B-lactam Antibiotic, Isopenicillin N Synthase, Chain"/>
    <property type="match status" value="1"/>
</dbReference>
<dbReference type="InterPro" id="IPR044861">
    <property type="entry name" value="IPNS-like_FE2OG_OXY"/>
</dbReference>
<accession>A0AAD8I547</accession>
<dbReference type="InterPro" id="IPR050295">
    <property type="entry name" value="Plant_2OG-oxidoreductases"/>
</dbReference>
<dbReference type="Proteomes" id="UP001237642">
    <property type="component" value="Unassembled WGS sequence"/>
</dbReference>
<dbReference type="SUPFAM" id="SSF51197">
    <property type="entry name" value="Clavaminate synthase-like"/>
    <property type="match status" value="1"/>
</dbReference>